<sequence length="108" mass="11734">MKSIFTSLVYLLCFFTAMIEGLTRYKAMPPSDSIVLLNRQSLNDLAMAHPYGSLWPENGGYYLKDKDEAVIGIGSDDLCTELDAAFASADASAREAEAFESDVGPSVQ</sequence>
<keyword evidence="3" id="KW-1185">Reference proteome</keyword>
<evidence type="ECO:0000256" key="1">
    <source>
        <dbReference type="SAM" id="SignalP"/>
    </source>
</evidence>
<gene>
    <name evidence="2" type="ORF">N7472_004613</name>
</gene>
<evidence type="ECO:0000313" key="3">
    <source>
        <dbReference type="Proteomes" id="UP001150879"/>
    </source>
</evidence>
<keyword evidence="1" id="KW-0732">Signal</keyword>
<comment type="caution">
    <text evidence="2">The sequence shown here is derived from an EMBL/GenBank/DDBJ whole genome shotgun (WGS) entry which is preliminary data.</text>
</comment>
<dbReference type="OrthoDB" id="4435242at2759"/>
<proteinExistence type="predicted"/>
<evidence type="ECO:0000313" key="2">
    <source>
        <dbReference type="EMBL" id="KAJ5199409.1"/>
    </source>
</evidence>
<reference evidence="2" key="1">
    <citation type="submission" date="2022-11" db="EMBL/GenBank/DDBJ databases">
        <authorList>
            <person name="Petersen C."/>
        </authorList>
    </citation>
    <scope>NUCLEOTIDE SEQUENCE</scope>
    <source>
        <strain evidence="2">IBT 16849</strain>
    </source>
</reference>
<feature type="chain" id="PRO_5040780536" evidence="1">
    <location>
        <begin position="22"/>
        <end position="108"/>
    </location>
</feature>
<dbReference type="Proteomes" id="UP001150879">
    <property type="component" value="Unassembled WGS sequence"/>
</dbReference>
<organism evidence="2 3">
    <name type="scientific">Penicillium cf. griseofulvum</name>
    <dbReference type="NCBI Taxonomy" id="2972120"/>
    <lineage>
        <taxon>Eukaryota</taxon>
        <taxon>Fungi</taxon>
        <taxon>Dikarya</taxon>
        <taxon>Ascomycota</taxon>
        <taxon>Pezizomycotina</taxon>
        <taxon>Eurotiomycetes</taxon>
        <taxon>Eurotiomycetidae</taxon>
        <taxon>Eurotiales</taxon>
        <taxon>Aspergillaceae</taxon>
        <taxon>Penicillium</taxon>
    </lineage>
</organism>
<accession>A0A9W9JM47</accession>
<protein>
    <submittedName>
        <fullName evidence="2">Uncharacterized protein</fullName>
    </submittedName>
</protein>
<dbReference type="EMBL" id="JAPQKP010000003">
    <property type="protein sequence ID" value="KAJ5199409.1"/>
    <property type="molecule type" value="Genomic_DNA"/>
</dbReference>
<reference evidence="2" key="2">
    <citation type="journal article" date="2023" name="IMA Fungus">
        <title>Comparative genomic study of the Penicillium genus elucidates a diverse pangenome and 15 lateral gene transfer events.</title>
        <authorList>
            <person name="Petersen C."/>
            <person name="Sorensen T."/>
            <person name="Nielsen M.R."/>
            <person name="Sondergaard T.E."/>
            <person name="Sorensen J.L."/>
            <person name="Fitzpatrick D.A."/>
            <person name="Frisvad J.C."/>
            <person name="Nielsen K.L."/>
        </authorList>
    </citation>
    <scope>NUCLEOTIDE SEQUENCE</scope>
    <source>
        <strain evidence="2">IBT 16849</strain>
    </source>
</reference>
<name>A0A9W9JM47_9EURO</name>
<feature type="signal peptide" evidence="1">
    <location>
        <begin position="1"/>
        <end position="21"/>
    </location>
</feature>
<dbReference type="AlphaFoldDB" id="A0A9W9JM47"/>